<dbReference type="AlphaFoldDB" id="A0A518DQL6"/>
<dbReference type="GO" id="GO:0003677">
    <property type="term" value="F:DNA binding"/>
    <property type="evidence" value="ECO:0007669"/>
    <property type="project" value="InterPro"/>
</dbReference>
<protein>
    <submittedName>
        <fullName evidence="1">Uncharacterized protein</fullName>
    </submittedName>
</protein>
<dbReference type="Gene3D" id="1.10.260.40">
    <property type="entry name" value="lambda repressor-like DNA-binding domains"/>
    <property type="match status" value="1"/>
</dbReference>
<keyword evidence="2" id="KW-1185">Reference proteome</keyword>
<organism evidence="1 2">
    <name type="scientific">Lignipirellula cremea</name>
    <dbReference type="NCBI Taxonomy" id="2528010"/>
    <lineage>
        <taxon>Bacteria</taxon>
        <taxon>Pseudomonadati</taxon>
        <taxon>Planctomycetota</taxon>
        <taxon>Planctomycetia</taxon>
        <taxon>Pirellulales</taxon>
        <taxon>Pirellulaceae</taxon>
        <taxon>Lignipirellula</taxon>
    </lineage>
</organism>
<accession>A0A518DQL6</accession>
<dbReference type="SUPFAM" id="SSF47413">
    <property type="entry name" value="lambda repressor-like DNA-binding domains"/>
    <property type="match status" value="1"/>
</dbReference>
<gene>
    <name evidence="1" type="ORF">Pla8534_19210</name>
</gene>
<sequence length="223" mass="25382">MQNDPSPFSDNVRLLCRERRMTLKRLAELANVRYDWLRRAVANGLQKKTKLNEEQVKRLAECFNLSADKLFVPMPRIKLGRELESELRQVLDLYTAAAKYKDGYIIRLVKSLLDLYDIPPEDRSTELTDQLRIALNSGTWNVVQKALQSASEKIRVRTCDDCKGTGIDCVCFVCEGWGEEQCWKCGNRGCDKCRNSDRPACENCRGTGRMDCVTCAGFGIITV</sequence>
<name>A0A518DQL6_9BACT</name>
<dbReference type="KEGG" id="lcre:Pla8534_19210"/>
<dbReference type="Proteomes" id="UP000317648">
    <property type="component" value="Chromosome"/>
</dbReference>
<dbReference type="InterPro" id="IPR010982">
    <property type="entry name" value="Lambda_DNA-bd_dom_sf"/>
</dbReference>
<proteinExistence type="predicted"/>
<evidence type="ECO:0000313" key="2">
    <source>
        <dbReference type="Proteomes" id="UP000317648"/>
    </source>
</evidence>
<evidence type="ECO:0000313" key="1">
    <source>
        <dbReference type="EMBL" id="QDU94135.1"/>
    </source>
</evidence>
<dbReference type="EMBL" id="CP036433">
    <property type="protein sequence ID" value="QDU94135.1"/>
    <property type="molecule type" value="Genomic_DNA"/>
</dbReference>
<reference evidence="1 2" key="1">
    <citation type="submission" date="2019-02" db="EMBL/GenBank/DDBJ databases">
        <title>Deep-cultivation of Planctomycetes and their phenomic and genomic characterization uncovers novel biology.</title>
        <authorList>
            <person name="Wiegand S."/>
            <person name="Jogler M."/>
            <person name="Boedeker C."/>
            <person name="Pinto D."/>
            <person name="Vollmers J."/>
            <person name="Rivas-Marin E."/>
            <person name="Kohn T."/>
            <person name="Peeters S.H."/>
            <person name="Heuer A."/>
            <person name="Rast P."/>
            <person name="Oberbeckmann S."/>
            <person name="Bunk B."/>
            <person name="Jeske O."/>
            <person name="Meyerdierks A."/>
            <person name="Storesund J.E."/>
            <person name="Kallscheuer N."/>
            <person name="Luecker S."/>
            <person name="Lage O.M."/>
            <person name="Pohl T."/>
            <person name="Merkel B.J."/>
            <person name="Hornburger P."/>
            <person name="Mueller R.-W."/>
            <person name="Bruemmer F."/>
            <person name="Labrenz M."/>
            <person name="Spormann A.M."/>
            <person name="Op den Camp H."/>
            <person name="Overmann J."/>
            <person name="Amann R."/>
            <person name="Jetten M.S.M."/>
            <person name="Mascher T."/>
            <person name="Medema M.H."/>
            <person name="Devos D.P."/>
            <person name="Kaster A.-K."/>
            <person name="Ovreas L."/>
            <person name="Rohde M."/>
            <person name="Galperin M.Y."/>
            <person name="Jogler C."/>
        </authorList>
    </citation>
    <scope>NUCLEOTIDE SEQUENCE [LARGE SCALE GENOMIC DNA]</scope>
    <source>
        <strain evidence="1 2">Pla85_3_4</strain>
    </source>
</reference>